<dbReference type="GO" id="GO:0005524">
    <property type="term" value="F:ATP binding"/>
    <property type="evidence" value="ECO:0007669"/>
    <property type="project" value="UniProtKB-KW"/>
</dbReference>
<sequence length="493" mass="56251">MSEENSTRIVTPNEEEVFPATKPDIIMRMYKKELEEKELLEKFQKFVTTPIIPIFKAHVEEIKNVQGIADLIVHGRKTLEIKEKVLLEFEENIKPGNLVGPIGNWSALVPQIVHDFLLFFHHYYLFADQFLGLGIEYSEVQGIFDKLPEQIGFPIDKILIYFVRYPVRFKARLQALQNATEPAHADFKKIGGLIDQINAGLSKIDSATSDGHPPKIQTYDLAFKSNNCPYGCMVSVTSATPNLVKEPTKGLVISKISAKSQTNDTQIQAEIEANKITKHRNVMKMIALLEDELFWYILWPDTDGYTLKDLISNQKNIIEEAARPIFRQMMLALQHIHSCDIVLNNITPKTIVFYKNTVRFTNFSTCRFAEKSDMNETYFLRTPYASPESFTKKPYNGMLSDIWSCGVILYEMLSGKYPFGGSSHEQFAEKVKKGNVIYPKAFSSQVIQLLKGIFSTVPSERFSIEQILSHPWLLKTEEVPISNICKVGFAKKQ</sequence>
<evidence type="ECO:0000259" key="6">
    <source>
        <dbReference type="PROSITE" id="PS50011"/>
    </source>
</evidence>
<evidence type="ECO:0000256" key="3">
    <source>
        <dbReference type="ARBA" id="ARBA00022741"/>
    </source>
</evidence>
<evidence type="ECO:0000313" key="7">
    <source>
        <dbReference type="EMBL" id="EAX97824.1"/>
    </source>
</evidence>
<feature type="domain" description="Protein kinase" evidence="6">
    <location>
        <begin position="219"/>
        <end position="473"/>
    </location>
</feature>
<dbReference type="AlphaFoldDB" id="A2FB94"/>
<dbReference type="Pfam" id="PF00069">
    <property type="entry name" value="Pkinase"/>
    <property type="match status" value="1"/>
</dbReference>
<dbReference type="InterPro" id="IPR000719">
    <property type="entry name" value="Prot_kinase_dom"/>
</dbReference>
<protein>
    <submittedName>
        <fullName evidence="7">CAMK family protein kinase</fullName>
    </submittedName>
</protein>
<dbReference type="VEuPathDB" id="TrichDB:TVAGG3_0995660"/>
<name>A2FB94_TRIV3</name>
<proteinExistence type="predicted"/>
<keyword evidence="1" id="KW-0723">Serine/threonine-protein kinase</keyword>
<evidence type="ECO:0000256" key="1">
    <source>
        <dbReference type="ARBA" id="ARBA00022527"/>
    </source>
</evidence>
<dbReference type="PANTHER" id="PTHR24346">
    <property type="entry name" value="MAP/MICROTUBULE AFFINITY-REGULATING KINASE"/>
    <property type="match status" value="1"/>
</dbReference>
<dbReference type="SUPFAM" id="SSF56112">
    <property type="entry name" value="Protein kinase-like (PK-like)"/>
    <property type="match status" value="1"/>
</dbReference>
<dbReference type="EMBL" id="DS113699">
    <property type="protein sequence ID" value="EAX97824.1"/>
    <property type="molecule type" value="Genomic_DNA"/>
</dbReference>
<keyword evidence="8" id="KW-1185">Reference proteome</keyword>
<dbReference type="GO" id="GO:0004674">
    <property type="term" value="F:protein serine/threonine kinase activity"/>
    <property type="evidence" value="ECO:0000318"/>
    <property type="project" value="GO_Central"/>
</dbReference>
<evidence type="ECO:0000313" key="8">
    <source>
        <dbReference type="Proteomes" id="UP000001542"/>
    </source>
</evidence>
<dbReference type="PANTHER" id="PTHR24346:SF82">
    <property type="entry name" value="KP78A-RELATED"/>
    <property type="match status" value="1"/>
</dbReference>
<dbReference type="eggNOG" id="KOG0588">
    <property type="taxonomic scope" value="Eukaryota"/>
</dbReference>
<keyword evidence="2" id="KW-0808">Transferase</keyword>
<dbReference type="RefSeq" id="XP_001310754.1">
    <property type="nucleotide sequence ID" value="XM_001310753.1"/>
</dbReference>
<organism evidence="7 8">
    <name type="scientific">Trichomonas vaginalis (strain ATCC PRA-98 / G3)</name>
    <dbReference type="NCBI Taxonomy" id="412133"/>
    <lineage>
        <taxon>Eukaryota</taxon>
        <taxon>Metamonada</taxon>
        <taxon>Parabasalia</taxon>
        <taxon>Trichomonadida</taxon>
        <taxon>Trichomonadidae</taxon>
        <taxon>Trichomonas</taxon>
    </lineage>
</organism>
<dbReference type="KEGG" id="tva:4755612"/>
<dbReference type="VEuPathDB" id="TrichDB:TVAG_411860"/>
<evidence type="ECO:0000256" key="5">
    <source>
        <dbReference type="ARBA" id="ARBA00022840"/>
    </source>
</evidence>
<gene>
    <name evidence="7" type="ORF">TVAG_411860</name>
</gene>
<keyword evidence="4 7" id="KW-0418">Kinase</keyword>
<evidence type="ECO:0000256" key="4">
    <source>
        <dbReference type="ARBA" id="ARBA00022777"/>
    </source>
</evidence>
<dbReference type="Proteomes" id="UP000001542">
    <property type="component" value="Unassembled WGS sequence"/>
</dbReference>
<evidence type="ECO:0000256" key="2">
    <source>
        <dbReference type="ARBA" id="ARBA00022679"/>
    </source>
</evidence>
<dbReference type="InParanoid" id="A2FB94"/>
<reference evidence="7" key="1">
    <citation type="submission" date="2006-10" db="EMBL/GenBank/DDBJ databases">
        <authorList>
            <person name="Amadeo P."/>
            <person name="Zhao Q."/>
            <person name="Wortman J."/>
            <person name="Fraser-Liggett C."/>
            <person name="Carlton J."/>
        </authorList>
    </citation>
    <scope>NUCLEOTIDE SEQUENCE</scope>
    <source>
        <strain evidence="7">G3</strain>
    </source>
</reference>
<keyword evidence="5" id="KW-0067">ATP-binding</keyword>
<dbReference type="InterPro" id="IPR011009">
    <property type="entry name" value="Kinase-like_dom_sf"/>
</dbReference>
<dbReference type="SMR" id="A2FB94"/>
<reference evidence="7" key="2">
    <citation type="journal article" date="2007" name="Science">
        <title>Draft genome sequence of the sexually transmitted pathogen Trichomonas vaginalis.</title>
        <authorList>
            <person name="Carlton J.M."/>
            <person name="Hirt R.P."/>
            <person name="Silva J.C."/>
            <person name="Delcher A.L."/>
            <person name="Schatz M."/>
            <person name="Zhao Q."/>
            <person name="Wortman J.R."/>
            <person name="Bidwell S.L."/>
            <person name="Alsmark U.C.M."/>
            <person name="Besteiro S."/>
            <person name="Sicheritz-Ponten T."/>
            <person name="Noel C.J."/>
            <person name="Dacks J.B."/>
            <person name="Foster P.G."/>
            <person name="Simillion C."/>
            <person name="Van de Peer Y."/>
            <person name="Miranda-Saavedra D."/>
            <person name="Barton G.J."/>
            <person name="Westrop G.D."/>
            <person name="Mueller S."/>
            <person name="Dessi D."/>
            <person name="Fiori P.L."/>
            <person name="Ren Q."/>
            <person name="Paulsen I."/>
            <person name="Zhang H."/>
            <person name="Bastida-Corcuera F.D."/>
            <person name="Simoes-Barbosa A."/>
            <person name="Brown M.T."/>
            <person name="Hayes R.D."/>
            <person name="Mukherjee M."/>
            <person name="Okumura C.Y."/>
            <person name="Schneider R."/>
            <person name="Smith A.J."/>
            <person name="Vanacova S."/>
            <person name="Villalvazo M."/>
            <person name="Haas B.J."/>
            <person name="Pertea M."/>
            <person name="Feldblyum T.V."/>
            <person name="Utterback T.R."/>
            <person name="Shu C.L."/>
            <person name="Osoegawa K."/>
            <person name="de Jong P.J."/>
            <person name="Hrdy I."/>
            <person name="Horvathova L."/>
            <person name="Zubacova Z."/>
            <person name="Dolezal P."/>
            <person name="Malik S.B."/>
            <person name="Logsdon J.M. Jr."/>
            <person name="Henze K."/>
            <person name="Gupta A."/>
            <person name="Wang C.C."/>
            <person name="Dunne R.L."/>
            <person name="Upcroft J.A."/>
            <person name="Upcroft P."/>
            <person name="White O."/>
            <person name="Salzberg S.L."/>
            <person name="Tang P."/>
            <person name="Chiu C.-H."/>
            <person name="Lee Y.-S."/>
            <person name="Embley T.M."/>
            <person name="Coombs G.H."/>
            <person name="Mottram J.C."/>
            <person name="Tachezy J."/>
            <person name="Fraser-Liggett C.M."/>
            <person name="Johnson P.J."/>
        </authorList>
    </citation>
    <scope>NUCLEOTIDE SEQUENCE [LARGE SCALE GENOMIC DNA]</scope>
    <source>
        <strain evidence="7">G3</strain>
    </source>
</reference>
<accession>A2FB94</accession>
<keyword evidence="3" id="KW-0547">Nucleotide-binding</keyword>
<dbReference type="Gene3D" id="1.10.510.10">
    <property type="entry name" value="Transferase(Phosphotransferase) domain 1"/>
    <property type="match status" value="1"/>
</dbReference>
<dbReference type="STRING" id="5722.A2FB94"/>
<dbReference type="OrthoDB" id="10597991at2759"/>
<dbReference type="PROSITE" id="PS50011">
    <property type="entry name" value="PROTEIN_KINASE_DOM"/>
    <property type="match status" value="1"/>
</dbReference>